<gene>
    <name evidence="6 10" type="primary">TSR3</name>
    <name evidence="10" type="ORF">BGZ65_007780</name>
</gene>
<dbReference type="OrthoDB" id="10262062at2759"/>
<evidence type="ECO:0000256" key="4">
    <source>
        <dbReference type="ARBA" id="ARBA00022679"/>
    </source>
</evidence>
<evidence type="ECO:0000256" key="2">
    <source>
        <dbReference type="ARBA" id="ARBA00022517"/>
    </source>
</evidence>
<evidence type="ECO:0000313" key="10">
    <source>
        <dbReference type="EMBL" id="KAF9925400.1"/>
    </source>
</evidence>
<feature type="compositionally biased region" description="Acidic residues" evidence="7">
    <location>
        <begin position="262"/>
        <end position="288"/>
    </location>
</feature>
<evidence type="ECO:0000256" key="7">
    <source>
        <dbReference type="SAM" id="MobiDB-lite"/>
    </source>
</evidence>
<feature type="binding site" evidence="6">
    <location>
        <position position="129"/>
    </location>
    <ligand>
        <name>S-adenosyl-L-methionine</name>
        <dbReference type="ChEBI" id="CHEBI:59789"/>
    </ligand>
</feature>
<comment type="catalytic activity">
    <reaction evidence="6">
        <text>N(1)-methylpseudouridine(1191) in yeast 18S rRNA + S-adenosyl-L-methionine = N(1)-methyl-N(3)-[(3S)-3-amino-3-carboxypropyl]pseudouridine(1191) in yeast 18S rRNA + S-methyl-5'-thioadenosine + H(+)</text>
        <dbReference type="Rhea" id="RHEA:63300"/>
        <dbReference type="Rhea" id="RHEA-COMP:13852"/>
        <dbReference type="Rhea" id="RHEA-COMP:16309"/>
        <dbReference type="ChEBI" id="CHEBI:15378"/>
        <dbReference type="ChEBI" id="CHEBI:17509"/>
        <dbReference type="ChEBI" id="CHEBI:59789"/>
        <dbReference type="ChEBI" id="CHEBI:74890"/>
        <dbReference type="ChEBI" id="CHEBI:146234"/>
    </reaction>
</comment>
<organism evidence="10 11">
    <name type="scientific">Modicella reniformis</name>
    <dbReference type="NCBI Taxonomy" id="1440133"/>
    <lineage>
        <taxon>Eukaryota</taxon>
        <taxon>Fungi</taxon>
        <taxon>Fungi incertae sedis</taxon>
        <taxon>Mucoromycota</taxon>
        <taxon>Mortierellomycotina</taxon>
        <taxon>Mortierellomycetes</taxon>
        <taxon>Mortierellales</taxon>
        <taxon>Mortierellaceae</taxon>
        <taxon>Modicella</taxon>
    </lineage>
</organism>
<comment type="function">
    <text evidence="6">Aminocarboxypropyltransferase that catalyzes the aminocarboxypropyl transfer on pseudouridine at position 1191 (Psi1191) in 18S rRNA. It constitutes the last step in biosynthesis of the hypermodified N1-methyl-N3-(3-amino-3-carboxypropyl) pseudouridine (m1acp3-Psi) conserved in eukaryotic 18S rRNA.</text>
</comment>
<feature type="compositionally biased region" description="Acidic residues" evidence="7">
    <location>
        <begin position="303"/>
        <end position="321"/>
    </location>
</feature>
<comment type="caution">
    <text evidence="10">The sequence shown here is derived from an EMBL/GenBank/DDBJ whole genome shotgun (WGS) entry which is preliminary data.</text>
</comment>
<comment type="catalytic activity">
    <reaction evidence="6">
        <text>an N(1)-methylpseudouridine in rRNA + S-adenosyl-L-methionine = N(1)-methyl-N(3)-[(3S)-3-amino-3-carboxypropyl]pseudouridine in rRNA + S-methyl-5'-thioadenosine + H(+)</text>
        <dbReference type="Rhea" id="RHEA:63296"/>
        <dbReference type="Rhea" id="RHEA-COMP:11634"/>
        <dbReference type="Rhea" id="RHEA-COMP:16310"/>
        <dbReference type="ChEBI" id="CHEBI:15378"/>
        <dbReference type="ChEBI" id="CHEBI:17509"/>
        <dbReference type="ChEBI" id="CHEBI:59789"/>
        <dbReference type="ChEBI" id="CHEBI:74890"/>
        <dbReference type="ChEBI" id="CHEBI:146234"/>
        <dbReference type="EC" id="2.5.1.157"/>
    </reaction>
</comment>
<dbReference type="InterPro" id="IPR022968">
    <property type="entry name" value="Tsr3-like"/>
</dbReference>
<accession>A0A9P6LSA4</accession>
<dbReference type="InterPro" id="IPR007177">
    <property type="entry name" value="Tsr3_C"/>
</dbReference>
<evidence type="ECO:0000256" key="6">
    <source>
        <dbReference type="HAMAP-Rule" id="MF_03146"/>
    </source>
</evidence>
<keyword evidence="11" id="KW-1185">Reference proteome</keyword>
<dbReference type="GO" id="GO:0106388">
    <property type="term" value="F:rRNA small subunit aminocarboxypropyltransferase activity"/>
    <property type="evidence" value="ECO:0007669"/>
    <property type="project" value="UniProtKB-EC"/>
</dbReference>
<dbReference type="PANTHER" id="PTHR20426">
    <property type="entry name" value="RIBOSOME BIOGENESIS PROTEIN TSR3 HOMOLOG"/>
    <property type="match status" value="1"/>
</dbReference>
<keyword evidence="3 6" id="KW-0698">rRNA processing</keyword>
<dbReference type="GO" id="GO:1904047">
    <property type="term" value="F:S-adenosyl-L-methionine binding"/>
    <property type="evidence" value="ECO:0007669"/>
    <property type="project" value="UniProtKB-UniRule"/>
</dbReference>
<feature type="domain" description="16S/18S rRNA aminocarboxypropyltransferase Tsr3 C-terminal" evidence="8">
    <location>
        <begin position="103"/>
        <end position="229"/>
    </location>
</feature>
<feature type="binding site" evidence="6">
    <location>
        <position position="152"/>
    </location>
    <ligand>
        <name>S-adenosyl-L-methionine</name>
        <dbReference type="ChEBI" id="CHEBI:59789"/>
    </ligand>
</feature>
<feature type="domain" description="RNase L inhibitor RLI-like possible metal-binding" evidence="9">
    <location>
        <begin position="65"/>
        <end position="98"/>
    </location>
</feature>
<proteinExistence type="inferred from homology"/>
<dbReference type="EMBL" id="JAAAHW010010490">
    <property type="protein sequence ID" value="KAF9925400.1"/>
    <property type="molecule type" value="Genomic_DNA"/>
</dbReference>
<name>A0A9P6LSA4_9FUNG</name>
<reference evidence="10" key="1">
    <citation type="journal article" date="2020" name="Fungal Divers.">
        <title>Resolving the Mortierellaceae phylogeny through synthesis of multi-gene phylogenetics and phylogenomics.</title>
        <authorList>
            <person name="Vandepol N."/>
            <person name="Liber J."/>
            <person name="Desiro A."/>
            <person name="Na H."/>
            <person name="Kennedy M."/>
            <person name="Barry K."/>
            <person name="Grigoriev I.V."/>
            <person name="Miller A.N."/>
            <person name="O'Donnell K."/>
            <person name="Stajich J.E."/>
            <person name="Bonito G."/>
        </authorList>
    </citation>
    <scope>NUCLEOTIDE SEQUENCE</scope>
    <source>
        <strain evidence="10">MES-2147</strain>
    </source>
</reference>
<dbReference type="InterPro" id="IPR007209">
    <property type="entry name" value="RNaseL-inhib-like_metal-bd_dom"/>
</dbReference>
<protein>
    <recommendedName>
        <fullName evidence="6">18S rRNA aminocarboxypropyltransferase</fullName>
        <ecNumber evidence="6">2.5.1.157</ecNumber>
    </recommendedName>
</protein>
<keyword evidence="4 6" id="KW-0808">Transferase</keyword>
<feature type="compositionally biased region" description="Basic and acidic residues" evidence="7">
    <location>
        <begin position="238"/>
        <end position="250"/>
    </location>
</feature>
<keyword evidence="2 6" id="KW-0690">Ribosome biogenesis</keyword>
<evidence type="ECO:0000259" key="8">
    <source>
        <dbReference type="Pfam" id="PF04034"/>
    </source>
</evidence>
<dbReference type="Pfam" id="PF04068">
    <property type="entry name" value="Fer4_RLI"/>
    <property type="match status" value="1"/>
</dbReference>
<feature type="compositionally biased region" description="Basic and acidic residues" evidence="7">
    <location>
        <begin position="35"/>
        <end position="55"/>
    </location>
</feature>
<keyword evidence="6" id="KW-0539">Nucleus</keyword>
<feature type="region of interest" description="Disordered" evidence="7">
    <location>
        <begin position="1"/>
        <end position="55"/>
    </location>
</feature>
<feature type="compositionally biased region" description="Basic and acidic residues" evidence="7">
    <location>
        <begin position="289"/>
        <end position="302"/>
    </location>
</feature>
<dbReference type="NCBIfam" id="NF002621">
    <property type="entry name" value="PRK02287.1"/>
    <property type="match status" value="1"/>
</dbReference>
<dbReference type="GO" id="GO:0000455">
    <property type="term" value="P:enzyme-directed rRNA pseudouridine synthesis"/>
    <property type="evidence" value="ECO:0007669"/>
    <property type="project" value="UniProtKB-UniRule"/>
</dbReference>
<dbReference type="Proteomes" id="UP000749646">
    <property type="component" value="Unassembled WGS sequence"/>
</dbReference>
<sequence>MGKNDRAGRGQGHGGGRGRGRGGSRGGRGGRAHPLRRDRDAGAENARDMDRGEDSEVRIRSNIPMPLGMWDFEQCDPKRCSGKKLERMGMIKTLKISQRFLGVCLTPNGEQAVSPNDREVVREHGLAVVDCSWAKLADVPFKKLRAGHDRLLPYLVATNPVNYGRPWKLNCVEALAACFYITGFDEYGDELMSKFKWGHAFKKVNAELLSKYSKCTDSKSVIAAQNEYLAMIEREHNERHDGEHSGDDLMVRNTNRSRIVFGEEEEEEDDEDASDEEDSEDEDDTSEDEGYKQIKQETRQKEEEEEEEEEMEDDGEEDEKDEKDKERNSKEEVEEDDEHSEGSEQSEEEETIAQSMRKANIK</sequence>
<dbReference type="HAMAP" id="MF_01116">
    <property type="entry name" value="TSR3"/>
    <property type="match status" value="1"/>
</dbReference>
<keyword evidence="5 6" id="KW-0949">S-adenosyl-L-methionine</keyword>
<feature type="compositionally biased region" description="Basic and acidic residues" evidence="7">
    <location>
        <begin position="322"/>
        <end position="331"/>
    </location>
</feature>
<evidence type="ECO:0000256" key="1">
    <source>
        <dbReference type="ARBA" id="ARBA00022490"/>
    </source>
</evidence>
<dbReference type="PANTHER" id="PTHR20426:SF0">
    <property type="entry name" value="18S RRNA AMINOCARBOXYPROPYLTRANSFERASE"/>
    <property type="match status" value="1"/>
</dbReference>
<dbReference type="GO" id="GO:0005737">
    <property type="term" value="C:cytoplasm"/>
    <property type="evidence" value="ECO:0007669"/>
    <property type="project" value="UniProtKB-SubCell"/>
</dbReference>
<feature type="compositionally biased region" description="Basic residues" evidence="7">
    <location>
        <begin position="16"/>
        <end position="34"/>
    </location>
</feature>
<feature type="compositionally biased region" description="Acidic residues" evidence="7">
    <location>
        <begin position="332"/>
        <end position="351"/>
    </location>
</feature>
<feature type="region of interest" description="Disordered" evidence="7">
    <location>
        <begin position="238"/>
        <end position="362"/>
    </location>
</feature>
<evidence type="ECO:0000313" key="11">
    <source>
        <dbReference type="Proteomes" id="UP000749646"/>
    </source>
</evidence>
<keyword evidence="1 6" id="KW-0963">Cytoplasm</keyword>
<dbReference type="EC" id="2.5.1.157" evidence="6"/>
<dbReference type="GO" id="GO:0030490">
    <property type="term" value="P:maturation of SSU-rRNA"/>
    <property type="evidence" value="ECO:0007669"/>
    <property type="project" value="TreeGrafter"/>
</dbReference>
<comment type="subcellular location">
    <subcellularLocation>
        <location evidence="6">Cytoplasm</location>
    </subcellularLocation>
    <subcellularLocation>
        <location evidence="6">Nucleus</location>
    </subcellularLocation>
</comment>
<comment type="similarity">
    <text evidence="6">Belongs to the TDD superfamily. TSR3 family.</text>
</comment>
<feature type="binding site" evidence="6">
    <location>
        <position position="167"/>
    </location>
    <ligand>
        <name>S-adenosyl-L-methionine</name>
        <dbReference type="ChEBI" id="CHEBI:59789"/>
    </ligand>
</feature>
<dbReference type="GO" id="GO:0005634">
    <property type="term" value="C:nucleus"/>
    <property type="evidence" value="ECO:0007669"/>
    <property type="project" value="UniProtKB-SubCell"/>
</dbReference>
<dbReference type="AlphaFoldDB" id="A0A9P6LSA4"/>
<feature type="binding site" evidence="6">
    <location>
        <position position="81"/>
    </location>
    <ligand>
        <name>S-adenosyl-L-methionine</name>
        <dbReference type="ChEBI" id="CHEBI:59789"/>
    </ligand>
</feature>
<dbReference type="Pfam" id="PF04034">
    <property type="entry name" value="Ribo_biogen_C"/>
    <property type="match status" value="1"/>
</dbReference>
<evidence type="ECO:0000256" key="5">
    <source>
        <dbReference type="ARBA" id="ARBA00022691"/>
    </source>
</evidence>
<evidence type="ECO:0000256" key="3">
    <source>
        <dbReference type="ARBA" id="ARBA00022552"/>
    </source>
</evidence>
<evidence type="ECO:0000259" key="9">
    <source>
        <dbReference type="Pfam" id="PF04068"/>
    </source>
</evidence>